<keyword evidence="3" id="KW-0804">Transcription</keyword>
<dbReference type="RefSeq" id="WP_078684464.1">
    <property type="nucleotide sequence ID" value="NZ_FUYA01000003.1"/>
</dbReference>
<evidence type="ECO:0000256" key="1">
    <source>
        <dbReference type="ARBA" id="ARBA00023015"/>
    </source>
</evidence>
<evidence type="ECO:0000256" key="2">
    <source>
        <dbReference type="ARBA" id="ARBA00023125"/>
    </source>
</evidence>
<dbReference type="AlphaFoldDB" id="A0A1T4VX57"/>
<dbReference type="SUPFAM" id="SSF48008">
    <property type="entry name" value="GntR ligand-binding domain-like"/>
    <property type="match status" value="1"/>
</dbReference>
<feature type="domain" description="GntR C-terminal" evidence="5">
    <location>
        <begin position="77"/>
        <end position="200"/>
    </location>
</feature>
<dbReference type="InterPro" id="IPR036390">
    <property type="entry name" value="WH_DNA-bd_sf"/>
</dbReference>
<dbReference type="SMART" id="SM00895">
    <property type="entry name" value="FCD"/>
    <property type="match status" value="1"/>
</dbReference>
<dbReference type="InterPro" id="IPR036388">
    <property type="entry name" value="WH-like_DNA-bd_sf"/>
</dbReference>
<evidence type="ECO:0000256" key="3">
    <source>
        <dbReference type="ARBA" id="ARBA00023163"/>
    </source>
</evidence>
<dbReference type="PANTHER" id="PTHR43537:SF5">
    <property type="entry name" value="UXU OPERON TRANSCRIPTIONAL REGULATOR"/>
    <property type="match status" value="1"/>
</dbReference>
<keyword evidence="2 6" id="KW-0238">DNA-binding</keyword>
<dbReference type="GO" id="GO:0003700">
    <property type="term" value="F:DNA-binding transcription factor activity"/>
    <property type="evidence" value="ECO:0007669"/>
    <property type="project" value="InterPro"/>
</dbReference>
<dbReference type="SUPFAM" id="SSF46785">
    <property type="entry name" value="Winged helix' DNA-binding domain"/>
    <property type="match status" value="1"/>
</dbReference>
<organism evidence="6 7">
    <name type="scientific">Desulfobaculum bizertense DSM 18034</name>
    <dbReference type="NCBI Taxonomy" id="1121442"/>
    <lineage>
        <taxon>Bacteria</taxon>
        <taxon>Pseudomonadati</taxon>
        <taxon>Thermodesulfobacteriota</taxon>
        <taxon>Desulfovibrionia</taxon>
        <taxon>Desulfovibrionales</taxon>
        <taxon>Desulfovibrionaceae</taxon>
        <taxon>Desulfobaculum</taxon>
    </lineage>
</organism>
<dbReference type="InterPro" id="IPR011711">
    <property type="entry name" value="GntR_C"/>
</dbReference>
<sequence length="217" mass="24709">MSKTQAEIARLEIERKLVFGELDISTLYSEKKLGTLLGLGRTPVREALQKLEHDNQLAIHPRKGIEFLDITPEQQVQMLEVRKQIEPVCLKFAILRGTVHQKAEMLKLGDKIVESTELQDEEGLLHCLQDIHALVNDATGNPYFHNTMGQVQSLSRRFWFANKEHADNMKGSLIHRNIMQAVAYGNESEALRNSGLLMEHLTEGAFRKLLRDDQDNA</sequence>
<evidence type="ECO:0000259" key="5">
    <source>
        <dbReference type="SMART" id="SM00895"/>
    </source>
</evidence>
<dbReference type="PANTHER" id="PTHR43537">
    <property type="entry name" value="TRANSCRIPTIONAL REGULATOR, GNTR FAMILY"/>
    <property type="match status" value="1"/>
</dbReference>
<accession>A0A1T4VX57</accession>
<evidence type="ECO:0000313" key="7">
    <source>
        <dbReference type="Proteomes" id="UP000189733"/>
    </source>
</evidence>
<reference evidence="6 7" key="1">
    <citation type="submission" date="2017-02" db="EMBL/GenBank/DDBJ databases">
        <authorList>
            <person name="Peterson S.W."/>
        </authorList>
    </citation>
    <scope>NUCLEOTIDE SEQUENCE [LARGE SCALE GENOMIC DNA]</scope>
    <source>
        <strain evidence="6 7">DSM 18034</strain>
    </source>
</reference>
<keyword evidence="7" id="KW-1185">Reference proteome</keyword>
<dbReference type="Gene3D" id="1.10.10.10">
    <property type="entry name" value="Winged helix-like DNA-binding domain superfamily/Winged helix DNA-binding domain"/>
    <property type="match status" value="1"/>
</dbReference>
<feature type="domain" description="HTH gntR-type" evidence="4">
    <location>
        <begin position="9"/>
        <end position="67"/>
    </location>
</feature>
<protein>
    <submittedName>
        <fullName evidence="6">DNA-binding transcriptional regulator, GntR family</fullName>
    </submittedName>
</protein>
<evidence type="ECO:0000259" key="4">
    <source>
        <dbReference type="SMART" id="SM00345"/>
    </source>
</evidence>
<dbReference type="Proteomes" id="UP000189733">
    <property type="component" value="Unassembled WGS sequence"/>
</dbReference>
<dbReference type="SMART" id="SM00345">
    <property type="entry name" value="HTH_GNTR"/>
    <property type="match status" value="1"/>
</dbReference>
<dbReference type="STRING" id="1121442.SAMN02745702_01164"/>
<dbReference type="OrthoDB" id="5365904at2"/>
<dbReference type="Gene3D" id="1.20.120.530">
    <property type="entry name" value="GntR ligand-binding domain-like"/>
    <property type="match status" value="1"/>
</dbReference>
<proteinExistence type="predicted"/>
<dbReference type="EMBL" id="FUYA01000003">
    <property type="protein sequence ID" value="SKA69583.1"/>
    <property type="molecule type" value="Genomic_DNA"/>
</dbReference>
<dbReference type="GO" id="GO:0003677">
    <property type="term" value="F:DNA binding"/>
    <property type="evidence" value="ECO:0007669"/>
    <property type="project" value="UniProtKB-KW"/>
</dbReference>
<gene>
    <name evidence="6" type="ORF">SAMN02745702_01164</name>
</gene>
<dbReference type="InterPro" id="IPR008920">
    <property type="entry name" value="TF_FadR/GntR_C"/>
</dbReference>
<name>A0A1T4VX57_9BACT</name>
<dbReference type="Pfam" id="PF07729">
    <property type="entry name" value="FCD"/>
    <property type="match status" value="1"/>
</dbReference>
<dbReference type="Pfam" id="PF00392">
    <property type="entry name" value="GntR"/>
    <property type="match status" value="1"/>
</dbReference>
<keyword evidence="1" id="KW-0805">Transcription regulation</keyword>
<evidence type="ECO:0000313" key="6">
    <source>
        <dbReference type="EMBL" id="SKA69583.1"/>
    </source>
</evidence>
<dbReference type="InterPro" id="IPR000524">
    <property type="entry name" value="Tscrpt_reg_HTH_GntR"/>
</dbReference>